<name>A0ABX4RAH8_9PROT</name>
<protein>
    <submittedName>
        <fullName evidence="2">Type II toxin-antitoxin system death-on-curing family toxin</fullName>
    </submittedName>
</protein>
<evidence type="ECO:0000259" key="1">
    <source>
        <dbReference type="PROSITE" id="PS51459"/>
    </source>
</evidence>
<dbReference type="PROSITE" id="PS51459">
    <property type="entry name" value="FIDO"/>
    <property type="match status" value="1"/>
</dbReference>
<keyword evidence="3" id="KW-1185">Reference proteome</keyword>
<dbReference type="InterPro" id="IPR053737">
    <property type="entry name" value="Type_II_TA_Toxin"/>
</dbReference>
<dbReference type="PANTHER" id="PTHR39426:SF1">
    <property type="entry name" value="HOMOLOGY TO DEATH-ON-CURING PROTEIN OF PHAGE P1"/>
    <property type="match status" value="1"/>
</dbReference>
<accession>A0ABX4RAH8</accession>
<reference evidence="2 3" key="1">
    <citation type="submission" date="2017-11" db="EMBL/GenBank/DDBJ databases">
        <title>Biodiversity and function of Thalassospira species in the particle-attached aromatic-hydrocarbon-degrading consortia from the surface seawater of the China South Sea.</title>
        <authorList>
            <person name="Dong C."/>
            <person name="Liu R."/>
            <person name="Shao Z."/>
        </authorList>
    </citation>
    <scope>NUCLEOTIDE SEQUENCE [LARGE SCALE GENOMIC DNA]</scope>
    <source>
        <strain evidence="2 3">139Z-12</strain>
    </source>
</reference>
<dbReference type="Proteomes" id="UP000233365">
    <property type="component" value="Unassembled WGS sequence"/>
</dbReference>
<dbReference type="EMBL" id="PGTS01000002">
    <property type="protein sequence ID" value="PKR50858.1"/>
    <property type="molecule type" value="Genomic_DNA"/>
</dbReference>
<dbReference type="PIRSF" id="PIRSF018297">
    <property type="entry name" value="Doc"/>
    <property type="match status" value="1"/>
</dbReference>
<sequence length="129" mass="14185">MIPPKWPNRLDVETVHKFMIDIGGGSYGLRDAALLESALGRPKNLFAYGETDIFILAACFAEGIARNHPFVDGNKRTALLTADLFLADNGVHLNRASDHEYVEMMEKLGQGLISREEAAQCLRSNAQPA</sequence>
<dbReference type="InterPro" id="IPR003812">
    <property type="entry name" value="Fido"/>
</dbReference>
<dbReference type="NCBIfam" id="TIGR01550">
    <property type="entry name" value="DOC_P1"/>
    <property type="match status" value="1"/>
</dbReference>
<organism evidence="2 3">
    <name type="scientific">Thalassospira povalilytica</name>
    <dbReference type="NCBI Taxonomy" id="732237"/>
    <lineage>
        <taxon>Bacteria</taxon>
        <taxon>Pseudomonadati</taxon>
        <taxon>Pseudomonadota</taxon>
        <taxon>Alphaproteobacteria</taxon>
        <taxon>Rhodospirillales</taxon>
        <taxon>Thalassospiraceae</taxon>
        <taxon>Thalassospira</taxon>
    </lineage>
</organism>
<comment type="caution">
    <text evidence="2">The sequence shown here is derived from an EMBL/GenBank/DDBJ whole genome shotgun (WGS) entry which is preliminary data.</text>
</comment>
<dbReference type="RefSeq" id="WP_101245978.1">
    <property type="nucleotide sequence ID" value="NZ_JAJGNS010000003.1"/>
</dbReference>
<dbReference type="SUPFAM" id="SSF140931">
    <property type="entry name" value="Fic-like"/>
    <property type="match status" value="1"/>
</dbReference>
<gene>
    <name evidence="2" type="ORF">CU041_04660</name>
</gene>
<dbReference type="Pfam" id="PF02661">
    <property type="entry name" value="Fic"/>
    <property type="match status" value="1"/>
</dbReference>
<dbReference type="Gene3D" id="1.20.120.1870">
    <property type="entry name" value="Fic/DOC protein, Fido domain"/>
    <property type="match status" value="1"/>
</dbReference>
<dbReference type="InterPro" id="IPR006440">
    <property type="entry name" value="Doc"/>
</dbReference>
<dbReference type="PANTHER" id="PTHR39426">
    <property type="entry name" value="HOMOLOGY TO DEATH-ON-CURING PROTEIN OF PHAGE P1"/>
    <property type="match status" value="1"/>
</dbReference>
<evidence type="ECO:0000313" key="3">
    <source>
        <dbReference type="Proteomes" id="UP000233365"/>
    </source>
</evidence>
<feature type="domain" description="Fido" evidence="1">
    <location>
        <begin position="7"/>
        <end position="124"/>
    </location>
</feature>
<evidence type="ECO:0000313" key="2">
    <source>
        <dbReference type="EMBL" id="PKR50858.1"/>
    </source>
</evidence>
<dbReference type="InterPro" id="IPR036597">
    <property type="entry name" value="Fido-like_dom_sf"/>
</dbReference>
<proteinExistence type="predicted"/>